<feature type="compositionally biased region" description="Basic and acidic residues" evidence="5">
    <location>
        <begin position="1"/>
        <end position="10"/>
    </location>
</feature>
<evidence type="ECO:0000256" key="1">
    <source>
        <dbReference type="ARBA" id="ARBA00023015"/>
    </source>
</evidence>
<feature type="region of interest" description="Disordered" evidence="5">
    <location>
        <begin position="1"/>
        <end position="23"/>
    </location>
</feature>
<dbReference type="InterPro" id="IPR036271">
    <property type="entry name" value="Tet_transcr_reg_TetR-rel_C_sf"/>
</dbReference>
<protein>
    <submittedName>
        <fullName evidence="7">TetR/AcrR family transcriptional regulator C-terminal domain-containing protein</fullName>
    </submittedName>
</protein>
<evidence type="ECO:0000256" key="5">
    <source>
        <dbReference type="SAM" id="MobiDB-lite"/>
    </source>
</evidence>
<dbReference type="PANTHER" id="PTHR30055:SF151">
    <property type="entry name" value="TRANSCRIPTIONAL REGULATORY PROTEIN"/>
    <property type="match status" value="1"/>
</dbReference>
<dbReference type="EMBL" id="BAABIL010000615">
    <property type="protein sequence ID" value="GAA4657852.1"/>
    <property type="molecule type" value="Genomic_DNA"/>
</dbReference>
<evidence type="ECO:0000313" key="7">
    <source>
        <dbReference type="EMBL" id="GAA4657852.1"/>
    </source>
</evidence>
<dbReference type="PANTHER" id="PTHR30055">
    <property type="entry name" value="HTH-TYPE TRANSCRIPTIONAL REGULATOR RUTR"/>
    <property type="match status" value="1"/>
</dbReference>
<proteinExistence type="predicted"/>
<evidence type="ECO:0000256" key="3">
    <source>
        <dbReference type="ARBA" id="ARBA00023163"/>
    </source>
</evidence>
<accession>A0ABP8VB80</accession>
<dbReference type="SUPFAM" id="SSF48498">
    <property type="entry name" value="Tetracyclin repressor-like, C-terminal domain"/>
    <property type="match status" value="1"/>
</dbReference>
<keyword evidence="2 4" id="KW-0238">DNA-binding</keyword>
<organism evidence="7 8">
    <name type="scientific">Kineococcus glutinatus</name>
    <dbReference type="NCBI Taxonomy" id="1070872"/>
    <lineage>
        <taxon>Bacteria</taxon>
        <taxon>Bacillati</taxon>
        <taxon>Actinomycetota</taxon>
        <taxon>Actinomycetes</taxon>
        <taxon>Kineosporiales</taxon>
        <taxon>Kineosporiaceae</taxon>
        <taxon>Kineococcus</taxon>
    </lineage>
</organism>
<feature type="domain" description="HTH tetR-type" evidence="6">
    <location>
        <begin position="24"/>
        <end position="84"/>
    </location>
</feature>
<dbReference type="Gene3D" id="1.10.10.60">
    <property type="entry name" value="Homeodomain-like"/>
    <property type="match status" value="1"/>
</dbReference>
<dbReference type="PROSITE" id="PS50977">
    <property type="entry name" value="HTH_TETR_2"/>
    <property type="match status" value="1"/>
</dbReference>
<dbReference type="Proteomes" id="UP001501195">
    <property type="component" value="Unassembled WGS sequence"/>
</dbReference>
<dbReference type="InterPro" id="IPR009057">
    <property type="entry name" value="Homeodomain-like_sf"/>
</dbReference>
<evidence type="ECO:0000259" key="6">
    <source>
        <dbReference type="PROSITE" id="PS50977"/>
    </source>
</evidence>
<dbReference type="Gene3D" id="1.10.357.10">
    <property type="entry name" value="Tetracycline Repressor, domain 2"/>
    <property type="match status" value="1"/>
</dbReference>
<gene>
    <name evidence="7" type="ORF">GCM10023225_32180</name>
</gene>
<comment type="caution">
    <text evidence="7">The sequence shown here is derived from an EMBL/GenBank/DDBJ whole genome shotgun (WGS) entry which is preliminary data.</text>
</comment>
<dbReference type="InterPro" id="IPR050109">
    <property type="entry name" value="HTH-type_TetR-like_transc_reg"/>
</dbReference>
<reference evidence="8" key="1">
    <citation type="journal article" date="2019" name="Int. J. Syst. Evol. Microbiol.">
        <title>The Global Catalogue of Microorganisms (GCM) 10K type strain sequencing project: providing services to taxonomists for standard genome sequencing and annotation.</title>
        <authorList>
            <consortium name="The Broad Institute Genomics Platform"/>
            <consortium name="The Broad Institute Genome Sequencing Center for Infectious Disease"/>
            <person name="Wu L."/>
            <person name="Ma J."/>
        </authorList>
    </citation>
    <scope>NUCLEOTIDE SEQUENCE [LARGE SCALE GENOMIC DNA]</scope>
    <source>
        <strain evidence="8">JCM 18126</strain>
    </source>
</reference>
<dbReference type="InterPro" id="IPR004111">
    <property type="entry name" value="Repressor_TetR_C"/>
</dbReference>
<feature type="DNA-binding region" description="H-T-H motif" evidence="4">
    <location>
        <begin position="47"/>
        <end position="66"/>
    </location>
</feature>
<keyword evidence="3" id="KW-0804">Transcription</keyword>
<keyword evidence="1" id="KW-0805">Transcription regulation</keyword>
<keyword evidence="8" id="KW-1185">Reference proteome</keyword>
<dbReference type="RefSeq" id="WP_345713780.1">
    <property type="nucleotide sequence ID" value="NZ_BAABIL010000615.1"/>
</dbReference>
<evidence type="ECO:0000256" key="4">
    <source>
        <dbReference type="PROSITE-ProRule" id="PRU00335"/>
    </source>
</evidence>
<dbReference type="SUPFAM" id="SSF46689">
    <property type="entry name" value="Homeodomain-like"/>
    <property type="match status" value="1"/>
</dbReference>
<sequence length="226" mass="23790">MVAGRREDPVWLRPEQAPTGRPGELSRAQITAAAVAVADADGLDAVTMRRVAAALGTGAASLYRYVLSREDVLDLMTDAVAAGYELQPPTADWRRDLLDVARQQRALLRRHPWLAQLTLVRPALGPHGMDLLEHVVSCLAPVPASGSAKLEAFAVLTALVAAHVQNEVALPAAERRKQLVSFAHAVAAGRHPHLAALAAQAAPGAADPESAFDDLVLRVLGGLLGA</sequence>
<dbReference type="Pfam" id="PF00440">
    <property type="entry name" value="TetR_N"/>
    <property type="match status" value="1"/>
</dbReference>
<dbReference type="InterPro" id="IPR001647">
    <property type="entry name" value="HTH_TetR"/>
</dbReference>
<dbReference type="Pfam" id="PF02909">
    <property type="entry name" value="TetR_C_1"/>
    <property type="match status" value="1"/>
</dbReference>
<name>A0ABP8VB80_9ACTN</name>
<evidence type="ECO:0000256" key="2">
    <source>
        <dbReference type="ARBA" id="ARBA00023125"/>
    </source>
</evidence>
<evidence type="ECO:0000313" key="8">
    <source>
        <dbReference type="Proteomes" id="UP001501195"/>
    </source>
</evidence>